<keyword evidence="3" id="KW-1185">Reference proteome</keyword>
<feature type="chain" id="PRO_5004049313" description="RxLR effector candidate protein" evidence="1">
    <location>
        <begin position="31"/>
        <end position="342"/>
    </location>
</feature>
<dbReference type="InParanoid" id="M4BRA5"/>
<feature type="signal peptide" evidence="1">
    <location>
        <begin position="1"/>
        <end position="30"/>
    </location>
</feature>
<dbReference type="Proteomes" id="UP000011713">
    <property type="component" value="Unassembled WGS sequence"/>
</dbReference>
<organism evidence="2 3">
    <name type="scientific">Hyaloperonospora arabidopsidis (strain Emoy2)</name>
    <name type="common">Downy mildew agent</name>
    <name type="synonym">Peronospora arabidopsidis</name>
    <dbReference type="NCBI Taxonomy" id="559515"/>
    <lineage>
        <taxon>Eukaryota</taxon>
        <taxon>Sar</taxon>
        <taxon>Stramenopiles</taxon>
        <taxon>Oomycota</taxon>
        <taxon>Peronosporomycetes</taxon>
        <taxon>Peronosporales</taxon>
        <taxon>Peronosporaceae</taxon>
        <taxon>Hyaloperonospora</taxon>
    </lineage>
</organism>
<dbReference type="HOGENOM" id="CLU_076232_0_0_1"/>
<protein>
    <recommendedName>
        <fullName evidence="4">RxLR effector candidate protein</fullName>
    </recommendedName>
</protein>
<evidence type="ECO:0000313" key="2">
    <source>
        <dbReference type="EnsemblProtists" id="HpaP808944"/>
    </source>
</evidence>
<keyword evidence="1" id="KW-0732">Signal</keyword>
<evidence type="ECO:0008006" key="4">
    <source>
        <dbReference type="Google" id="ProtNLM"/>
    </source>
</evidence>
<reference evidence="2" key="2">
    <citation type="submission" date="2015-06" db="UniProtKB">
        <authorList>
            <consortium name="EnsemblProtists"/>
        </authorList>
    </citation>
    <scope>IDENTIFICATION</scope>
    <source>
        <strain evidence="2">Emoy2</strain>
    </source>
</reference>
<proteinExistence type="predicted"/>
<accession>M4BRA5</accession>
<dbReference type="VEuPathDB" id="FungiDB:HpaG808944"/>
<dbReference type="EnsemblProtists" id="HpaT808944">
    <property type="protein sequence ID" value="HpaP808944"/>
    <property type="gene ID" value="HpaG808944"/>
</dbReference>
<dbReference type="AlphaFoldDB" id="M4BRA5"/>
<dbReference type="EMBL" id="JH598628">
    <property type="status" value="NOT_ANNOTATED_CDS"/>
    <property type="molecule type" value="Genomic_DNA"/>
</dbReference>
<name>M4BRA5_HYAAE</name>
<evidence type="ECO:0000313" key="3">
    <source>
        <dbReference type="Proteomes" id="UP000011713"/>
    </source>
</evidence>
<evidence type="ECO:0000256" key="1">
    <source>
        <dbReference type="SAM" id="SignalP"/>
    </source>
</evidence>
<reference evidence="3" key="1">
    <citation type="journal article" date="2010" name="Science">
        <title>Signatures of adaptation to obligate biotrophy in the Hyaloperonospora arabidopsidis genome.</title>
        <authorList>
            <person name="Baxter L."/>
            <person name="Tripathy S."/>
            <person name="Ishaque N."/>
            <person name="Boot N."/>
            <person name="Cabral A."/>
            <person name="Kemen E."/>
            <person name="Thines M."/>
            <person name="Ah-Fong A."/>
            <person name="Anderson R."/>
            <person name="Badejoko W."/>
            <person name="Bittner-Eddy P."/>
            <person name="Boore J.L."/>
            <person name="Chibucos M.C."/>
            <person name="Coates M."/>
            <person name="Dehal P."/>
            <person name="Delehaunty K."/>
            <person name="Dong S."/>
            <person name="Downton P."/>
            <person name="Dumas B."/>
            <person name="Fabro G."/>
            <person name="Fronick C."/>
            <person name="Fuerstenberg S.I."/>
            <person name="Fulton L."/>
            <person name="Gaulin E."/>
            <person name="Govers F."/>
            <person name="Hughes L."/>
            <person name="Humphray S."/>
            <person name="Jiang R.H."/>
            <person name="Judelson H."/>
            <person name="Kamoun S."/>
            <person name="Kyung K."/>
            <person name="Meijer H."/>
            <person name="Minx P."/>
            <person name="Morris P."/>
            <person name="Nelson J."/>
            <person name="Phuntumart V."/>
            <person name="Qutob D."/>
            <person name="Rehmany A."/>
            <person name="Rougon-Cardoso A."/>
            <person name="Ryden P."/>
            <person name="Torto-Alalibo T."/>
            <person name="Studholme D."/>
            <person name="Wang Y."/>
            <person name="Win J."/>
            <person name="Wood J."/>
            <person name="Clifton S.W."/>
            <person name="Rogers J."/>
            <person name="Van den Ackerveken G."/>
            <person name="Jones J.D."/>
            <person name="McDowell J.M."/>
            <person name="Beynon J."/>
            <person name="Tyler B.M."/>
        </authorList>
    </citation>
    <scope>NUCLEOTIDE SEQUENCE [LARGE SCALE GENOMIC DNA]</scope>
    <source>
        <strain evidence="3">Emoy2</strain>
    </source>
</reference>
<sequence length="342" mass="39202">MPIAKRRHFGRFCLALVFNFPSFLYQPASPGTLVLYRVRFVGLRSGYLIPGATCYHTGFRVTCPVHFFVGSMAEIDTVASRIGGSPVQFVDHLALTRIVQPWAGHQLWRPCRKAIKTSIFRGRHREGELRRDKRMTAKDHRVVSRGADLIEWTELRRFRAISPQVTQTIYRLNHVFWNCPAAQVHWRRLLDLWRCFGEFEDANIHVWVFAFWLPACPREAWAAAKTWLTANESNGVAQASFFAAANVLWRFVVASTTHSIWVERLCQMQNPTLLPEEHQARAVSSLRSTLARFRCSTDTPNADDAERAQARVRAALTDLFCTESCLRLCGVYFQIGLPAFFI</sequence>